<evidence type="ECO:0000313" key="6">
    <source>
        <dbReference type="EMBL" id="RMO92053.1"/>
    </source>
</evidence>
<dbReference type="GO" id="GO:0003700">
    <property type="term" value="F:DNA-binding transcription factor activity"/>
    <property type="evidence" value="ECO:0007669"/>
    <property type="project" value="InterPro"/>
</dbReference>
<organism evidence="6 7">
    <name type="scientific">Pseudomonas syringae pv. philadelphi</name>
    <dbReference type="NCBI Taxonomy" id="251706"/>
    <lineage>
        <taxon>Bacteria</taxon>
        <taxon>Pseudomonadati</taxon>
        <taxon>Pseudomonadota</taxon>
        <taxon>Gammaproteobacteria</taxon>
        <taxon>Pseudomonadales</taxon>
        <taxon>Pseudomonadaceae</taxon>
        <taxon>Pseudomonas</taxon>
    </lineage>
</organism>
<sequence length="365" mass="39749">MNSCSSATSCASRYCVASIPEKSWSGRSTSRRWCRSSAVDSILPLHFSSLLWICRALNIDTRIKYRHLVCFLEVARQGSLARASDALSISQPALSKSIKELETLLATTLFVRSKSGAALTEAGVAFMRFAGPSVQALREGVSSLRSGEHETVTARLGVLSTAESLLVPEVVSRLHAKHPALIVSVMTGPSAYLLSQLRVGELDLVVGRMTDSPQIQGLTFEHLYSESMTLVVRNDHPLLDAPLKRESLERFPLVLPLAGTTIRMFADSLFVQCGIQMPRQRLETLSLSLSRRYVQCSNAIWIAPLDAVSLELQGGTLVELDMGIREPGGSVGLCSNPALPLTRAAQWCVDELRSIGAAYCQVQHP</sequence>
<dbReference type="InterPro" id="IPR036388">
    <property type="entry name" value="WH-like_DNA-bd_sf"/>
</dbReference>
<gene>
    <name evidence="6" type="ORF">ALQ33_100189</name>
</gene>
<name>A0A3M3ZDP7_9PSED</name>
<dbReference type="GO" id="GO:0005829">
    <property type="term" value="C:cytosol"/>
    <property type="evidence" value="ECO:0007669"/>
    <property type="project" value="TreeGrafter"/>
</dbReference>
<dbReference type="Pfam" id="PF00126">
    <property type="entry name" value="HTH_1"/>
    <property type="match status" value="1"/>
</dbReference>
<keyword evidence="2" id="KW-0805">Transcription regulation</keyword>
<evidence type="ECO:0000256" key="2">
    <source>
        <dbReference type="ARBA" id="ARBA00023015"/>
    </source>
</evidence>
<dbReference type="GO" id="GO:0045893">
    <property type="term" value="P:positive regulation of DNA-templated transcription"/>
    <property type="evidence" value="ECO:0007669"/>
    <property type="project" value="InterPro"/>
</dbReference>
<keyword evidence="3" id="KW-0238">DNA-binding</keyword>
<comment type="similarity">
    <text evidence="1">Belongs to the LysR transcriptional regulatory family.</text>
</comment>
<feature type="domain" description="HTH lysR-type" evidence="5">
    <location>
        <begin position="63"/>
        <end position="120"/>
    </location>
</feature>
<dbReference type="InterPro" id="IPR000847">
    <property type="entry name" value="LysR_HTH_N"/>
</dbReference>
<dbReference type="InterPro" id="IPR005119">
    <property type="entry name" value="LysR_subst-bd"/>
</dbReference>
<evidence type="ECO:0000256" key="4">
    <source>
        <dbReference type="ARBA" id="ARBA00023163"/>
    </source>
</evidence>
<comment type="caution">
    <text evidence="6">The sequence shown here is derived from an EMBL/GenBank/DDBJ whole genome shotgun (WGS) entry which is preliminary data.</text>
</comment>
<dbReference type="InterPro" id="IPR050950">
    <property type="entry name" value="HTH-type_LysR_regulators"/>
</dbReference>
<dbReference type="EMBL" id="RBQB01000115">
    <property type="protein sequence ID" value="RMO92053.1"/>
    <property type="molecule type" value="Genomic_DNA"/>
</dbReference>
<dbReference type="GO" id="GO:0019619">
    <property type="term" value="P:3,4-dihydroxybenzoate catabolic process"/>
    <property type="evidence" value="ECO:0007669"/>
    <property type="project" value="InterPro"/>
</dbReference>
<dbReference type="NCBIfam" id="TIGR02424">
    <property type="entry name" value="TF_pcaQ"/>
    <property type="match status" value="1"/>
</dbReference>
<dbReference type="PRINTS" id="PR00039">
    <property type="entry name" value="HTHLYSR"/>
</dbReference>
<evidence type="ECO:0000259" key="5">
    <source>
        <dbReference type="PROSITE" id="PS50931"/>
    </source>
</evidence>
<proteinExistence type="inferred from homology"/>
<dbReference type="InterPro" id="IPR036390">
    <property type="entry name" value="WH_DNA-bd_sf"/>
</dbReference>
<dbReference type="PROSITE" id="PS50931">
    <property type="entry name" value="HTH_LYSR"/>
    <property type="match status" value="1"/>
</dbReference>
<evidence type="ECO:0000256" key="3">
    <source>
        <dbReference type="ARBA" id="ARBA00023125"/>
    </source>
</evidence>
<protein>
    <submittedName>
        <fullName evidence="6">Pca operon transcription factor PcaQ</fullName>
    </submittedName>
</protein>
<keyword evidence="4" id="KW-0804">Transcription</keyword>
<dbReference type="InterPro" id="IPR012787">
    <property type="entry name" value="TF_PcaQ"/>
</dbReference>
<dbReference type="Pfam" id="PF03466">
    <property type="entry name" value="LysR_substrate"/>
    <property type="match status" value="1"/>
</dbReference>
<reference evidence="6 7" key="1">
    <citation type="submission" date="2018-08" db="EMBL/GenBank/DDBJ databases">
        <title>Recombination of ecologically and evolutionarily significant loci maintains genetic cohesion in the Pseudomonas syringae species complex.</title>
        <authorList>
            <person name="Dillon M."/>
            <person name="Thakur S."/>
            <person name="Almeida R.N.D."/>
            <person name="Weir B.S."/>
            <person name="Guttman D.S."/>
        </authorList>
    </citation>
    <scope>NUCLEOTIDE SEQUENCE [LARGE SCALE GENOMIC DNA]</scope>
    <source>
        <strain evidence="6 7">ICMP 8902</strain>
    </source>
</reference>
<accession>A0A3M3ZDP7</accession>
<dbReference type="Gene3D" id="1.10.10.10">
    <property type="entry name" value="Winged helix-like DNA-binding domain superfamily/Winged helix DNA-binding domain"/>
    <property type="match status" value="1"/>
</dbReference>
<dbReference type="AlphaFoldDB" id="A0A3M3ZDP7"/>
<dbReference type="GO" id="GO:0003677">
    <property type="term" value="F:DNA binding"/>
    <property type="evidence" value="ECO:0007669"/>
    <property type="project" value="UniProtKB-KW"/>
</dbReference>
<evidence type="ECO:0000256" key="1">
    <source>
        <dbReference type="ARBA" id="ARBA00009437"/>
    </source>
</evidence>
<dbReference type="SUPFAM" id="SSF53850">
    <property type="entry name" value="Periplasmic binding protein-like II"/>
    <property type="match status" value="1"/>
</dbReference>
<dbReference type="Proteomes" id="UP000279372">
    <property type="component" value="Unassembled WGS sequence"/>
</dbReference>
<dbReference type="SUPFAM" id="SSF46785">
    <property type="entry name" value="Winged helix' DNA-binding domain"/>
    <property type="match status" value="1"/>
</dbReference>
<dbReference type="PANTHER" id="PTHR30419:SF8">
    <property type="entry name" value="NITROGEN ASSIMILATION TRANSCRIPTIONAL ACTIVATOR-RELATED"/>
    <property type="match status" value="1"/>
</dbReference>
<evidence type="ECO:0000313" key="7">
    <source>
        <dbReference type="Proteomes" id="UP000279372"/>
    </source>
</evidence>
<dbReference type="PANTHER" id="PTHR30419">
    <property type="entry name" value="HTH-TYPE TRANSCRIPTIONAL REGULATOR YBHD"/>
    <property type="match status" value="1"/>
</dbReference>
<dbReference type="Gene3D" id="3.40.190.10">
    <property type="entry name" value="Periplasmic binding protein-like II"/>
    <property type="match status" value="2"/>
</dbReference>